<dbReference type="PANTHER" id="PTHR30269">
    <property type="entry name" value="TRANSMEMBRANE PROTEIN YFCA"/>
    <property type="match status" value="1"/>
</dbReference>
<keyword evidence="4 8" id="KW-1003">Cell membrane</keyword>
<dbReference type="AlphaFoldDB" id="A0A933E8N2"/>
<dbReference type="Proteomes" id="UP000752292">
    <property type="component" value="Unassembled WGS sequence"/>
</dbReference>
<feature type="transmembrane region" description="Helical" evidence="8">
    <location>
        <begin position="7"/>
        <end position="38"/>
    </location>
</feature>
<reference evidence="9" key="1">
    <citation type="submission" date="2020-07" db="EMBL/GenBank/DDBJ databases">
        <title>Huge and variable diversity of episymbiotic CPR bacteria and DPANN archaea in groundwater ecosystems.</title>
        <authorList>
            <person name="He C.Y."/>
            <person name="Keren R."/>
            <person name="Whittaker M."/>
            <person name="Farag I.F."/>
            <person name="Doudna J."/>
            <person name="Cate J.H.D."/>
            <person name="Banfield J.F."/>
        </authorList>
    </citation>
    <scope>NUCLEOTIDE SEQUENCE</scope>
    <source>
        <strain evidence="9">NC_groundwater_1370_Ag_S-0.2um_69_93</strain>
    </source>
</reference>
<feature type="transmembrane region" description="Helical" evidence="8">
    <location>
        <begin position="129"/>
        <end position="146"/>
    </location>
</feature>
<evidence type="ECO:0000313" key="10">
    <source>
        <dbReference type="Proteomes" id="UP000752292"/>
    </source>
</evidence>
<keyword evidence="7 8" id="KW-0472">Membrane</keyword>
<dbReference type="EMBL" id="JACQRX010000345">
    <property type="protein sequence ID" value="MBI4252381.1"/>
    <property type="molecule type" value="Genomic_DNA"/>
</dbReference>
<evidence type="ECO:0000313" key="9">
    <source>
        <dbReference type="EMBL" id="MBI4252381.1"/>
    </source>
</evidence>
<keyword evidence="6 8" id="KW-1133">Transmembrane helix</keyword>
<comment type="similarity">
    <text evidence="2 8">Belongs to the 4-toluene sulfonate uptake permease (TSUP) (TC 2.A.102) family.</text>
</comment>
<dbReference type="InterPro" id="IPR002781">
    <property type="entry name" value="TM_pro_TauE-like"/>
</dbReference>
<protein>
    <recommendedName>
        <fullName evidence="8">Probable membrane transporter protein</fullName>
    </recommendedName>
</protein>
<dbReference type="Pfam" id="PF01925">
    <property type="entry name" value="TauE"/>
    <property type="match status" value="1"/>
</dbReference>
<name>A0A933E8N2_UNCTE</name>
<evidence type="ECO:0000256" key="8">
    <source>
        <dbReference type="RuleBase" id="RU363041"/>
    </source>
</evidence>
<evidence type="ECO:0000256" key="5">
    <source>
        <dbReference type="ARBA" id="ARBA00022692"/>
    </source>
</evidence>
<evidence type="ECO:0000256" key="6">
    <source>
        <dbReference type="ARBA" id="ARBA00022989"/>
    </source>
</evidence>
<keyword evidence="3" id="KW-0813">Transport</keyword>
<evidence type="ECO:0000256" key="3">
    <source>
        <dbReference type="ARBA" id="ARBA00022448"/>
    </source>
</evidence>
<sequence>MTAWQAGLAVAVFFVAGTIKGTIGFALPLIGVPFLSIFIGPKDAVMMMSVPVFLTNLAQAWIDRRQWRYAKEIILYTVAGVLAVPAGTMFLHWVDPEVARLMLGLAVYFYLAARGLFPPVETLSRAGRVGIGGGLGALAGFMTGVASVPGPVNVVYFSMFSWPKEAFIFLMNAFNTLVATSLVSSLAYQGSYTPRALLWVAASLVPIFSGMWLGLRLRGRLDHA</sequence>
<feature type="transmembrane region" description="Helical" evidence="8">
    <location>
        <begin position="44"/>
        <end position="62"/>
    </location>
</feature>
<keyword evidence="5 8" id="KW-0812">Transmembrane</keyword>
<dbReference type="PANTHER" id="PTHR30269:SF37">
    <property type="entry name" value="MEMBRANE TRANSPORTER PROTEIN"/>
    <property type="match status" value="1"/>
</dbReference>
<feature type="transmembrane region" description="Helical" evidence="8">
    <location>
        <begin position="99"/>
        <end position="117"/>
    </location>
</feature>
<feature type="transmembrane region" description="Helical" evidence="8">
    <location>
        <begin position="74"/>
        <end position="93"/>
    </location>
</feature>
<comment type="caution">
    <text evidence="9">The sequence shown here is derived from an EMBL/GenBank/DDBJ whole genome shotgun (WGS) entry which is preliminary data.</text>
</comment>
<feature type="non-terminal residue" evidence="9">
    <location>
        <position position="224"/>
    </location>
</feature>
<dbReference type="GO" id="GO:0005886">
    <property type="term" value="C:plasma membrane"/>
    <property type="evidence" value="ECO:0007669"/>
    <property type="project" value="UniProtKB-SubCell"/>
</dbReference>
<gene>
    <name evidence="9" type="ORF">HY618_07965</name>
</gene>
<evidence type="ECO:0000256" key="2">
    <source>
        <dbReference type="ARBA" id="ARBA00009142"/>
    </source>
</evidence>
<accession>A0A933E8N2</accession>
<proteinExistence type="inferred from homology"/>
<evidence type="ECO:0000256" key="4">
    <source>
        <dbReference type="ARBA" id="ARBA00022475"/>
    </source>
</evidence>
<dbReference type="InterPro" id="IPR052017">
    <property type="entry name" value="TSUP"/>
</dbReference>
<organism evidence="9 10">
    <name type="scientific">Tectimicrobiota bacterium</name>
    <dbReference type="NCBI Taxonomy" id="2528274"/>
    <lineage>
        <taxon>Bacteria</taxon>
        <taxon>Pseudomonadati</taxon>
        <taxon>Nitrospinota/Tectimicrobiota group</taxon>
        <taxon>Candidatus Tectimicrobiota</taxon>
    </lineage>
</organism>
<comment type="subcellular location">
    <subcellularLocation>
        <location evidence="1 8">Cell membrane</location>
        <topology evidence="1 8">Multi-pass membrane protein</topology>
    </subcellularLocation>
</comment>
<evidence type="ECO:0000256" key="7">
    <source>
        <dbReference type="ARBA" id="ARBA00023136"/>
    </source>
</evidence>
<evidence type="ECO:0000256" key="1">
    <source>
        <dbReference type="ARBA" id="ARBA00004651"/>
    </source>
</evidence>
<feature type="transmembrane region" description="Helical" evidence="8">
    <location>
        <begin position="166"/>
        <end position="184"/>
    </location>
</feature>
<feature type="transmembrane region" description="Helical" evidence="8">
    <location>
        <begin position="196"/>
        <end position="215"/>
    </location>
</feature>